<comment type="caution">
    <text evidence="3">The sequence shown here is derived from an EMBL/GenBank/DDBJ whole genome shotgun (WGS) entry which is preliminary data.</text>
</comment>
<feature type="region of interest" description="Disordered" evidence="1">
    <location>
        <begin position="24"/>
        <end position="77"/>
    </location>
</feature>
<dbReference type="AlphaFoldDB" id="A0AAD1UKL3"/>
<evidence type="ECO:0000256" key="1">
    <source>
        <dbReference type="SAM" id="MobiDB-lite"/>
    </source>
</evidence>
<evidence type="ECO:0000313" key="3">
    <source>
        <dbReference type="EMBL" id="CAI2371093.1"/>
    </source>
</evidence>
<dbReference type="EMBL" id="CAMPGE010012317">
    <property type="protein sequence ID" value="CAI2371093.1"/>
    <property type="molecule type" value="Genomic_DNA"/>
</dbReference>
<protein>
    <submittedName>
        <fullName evidence="3">Uncharacterized protein</fullName>
    </submittedName>
</protein>
<keyword evidence="2" id="KW-0472">Membrane</keyword>
<accession>A0AAD1UKL3</accession>
<feature type="compositionally biased region" description="Basic and acidic residues" evidence="1">
    <location>
        <begin position="37"/>
        <end position="55"/>
    </location>
</feature>
<evidence type="ECO:0000256" key="2">
    <source>
        <dbReference type="SAM" id="Phobius"/>
    </source>
</evidence>
<keyword evidence="2" id="KW-0812">Transmembrane</keyword>
<keyword evidence="4" id="KW-1185">Reference proteome</keyword>
<gene>
    <name evidence="3" type="ORF">ECRASSUSDP1_LOCUS12413</name>
</gene>
<keyword evidence="2" id="KW-1133">Transmembrane helix</keyword>
<evidence type="ECO:0000313" key="4">
    <source>
        <dbReference type="Proteomes" id="UP001295684"/>
    </source>
</evidence>
<name>A0AAD1UKL3_EUPCR</name>
<dbReference type="Proteomes" id="UP001295684">
    <property type="component" value="Unassembled WGS sequence"/>
</dbReference>
<feature type="transmembrane region" description="Helical" evidence="2">
    <location>
        <begin position="191"/>
        <end position="215"/>
    </location>
</feature>
<sequence>MADNNYQPQSTDVIDQLAEYRRRQAARFQESEDEDESRVTERQQYEYEEIKKDDPPLLQKFPEPSLPTTNFPNNDENDVDYLLAQKLQDEENQRIPDDANQPFEEDGVRPADSYRQETLIPDAYNEELERQNFLREQQLLFQQYNNNGNRPGNQPDAHNMGGGFQDAGNPFLHNQNNNNINNTSTHRRRELLNCLILSGLFSILIVAMFLVLFFLKTD</sequence>
<organism evidence="3 4">
    <name type="scientific">Euplotes crassus</name>
    <dbReference type="NCBI Taxonomy" id="5936"/>
    <lineage>
        <taxon>Eukaryota</taxon>
        <taxon>Sar</taxon>
        <taxon>Alveolata</taxon>
        <taxon>Ciliophora</taxon>
        <taxon>Intramacronucleata</taxon>
        <taxon>Spirotrichea</taxon>
        <taxon>Hypotrichia</taxon>
        <taxon>Euplotida</taxon>
        <taxon>Euplotidae</taxon>
        <taxon>Moneuplotes</taxon>
    </lineage>
</organism>
<proteinExistence type="predicted"/>
<feature type="region of interest" description="Disordered" evidence="1">
    <location>
        <begin position="90"/>
        <end position="109"/>
    </location>
</feature>
<reference evidence="3" key="1">
    <citation type="submission" date="2023-07" db="EMBL/GenBank/DDBJ databases">
        <authorList>
            <consortium name="AG Swart"/>
            <person name="Singh M."/>
            <person name="Singh A."/>
            <person name="Seah K."/>
            <person name="Emmerich C."/>
        </authorList>
    </citation>
    <scope>NUCLEOTIDE SEQUENCE</scope>
    <source>
        <strain evidence="3">DP1</strain>
    </source>
</reference>